<dbReference type="GO" id="GO:0005524">
    <property type="term" value="F:ATP binding"/>
    <property type="evidence" value="ECO:0007669"/>
    <property type="project" value="UniProtKB-UniRule"/>
</dbReference>
<dbReference type="SUPFAM" id="SSF52540">
    <property type="entry name" value="P-loop containing nucleoside triphosphate hydrolases"/>
    <property type="match status" value="1"/>
</dbReference>
<dbReference type="Gene3D" id="3.40.50.300">
    <property type="entry name" value="P-loop containing nucleotide triphosphate hydrolases"/>
    <property type="match status" value="1"/>
</dbReference>
<keyword evidence="3 15" id="KW-1003">Cell membrane</keyword>
<feature type="binding site" evidence="15">
    <location>
        <begin position="194"/>
        <end position="201"/>
    </location>
    <ligand>
        <name>ATP</name>
        <dbReference type="ChEBI" id="CHEBI:30616"/>
    </ligand>
</feature>
<dbReference type="RefSeq" id="WP_248949466.1">
    <property type="nucleotide sequence ID" value="NZ_JAKILB010000004.1"/>
</dbReference>
<comment type="cofactor">
    <cofactor evidence="15">
        <name>Zn(2+)</name>
        <dbReference type="ChEBI" id="CHEBI:29105"/>
    </cofactor>
    <text evidence="15">Binds 1 zinc ion per subunit.</text>
</comment>
<dbReference type="EC" id="3.4.24.-" evidence="15"/>
<comment type="similarity">
    <text evidence="14 15">In the central section; belongs to the AAA ATPase family.</text>
</comment>
<feature type="binding site" evidence="15">
    <location>
        <position position="494"/>
    </location>
    <ligand>
        <name>Zn(2+)</name>
        <dbReference type="ChEBI" id="CHEBI:29105"/>
        <note>catalytic</note>
    </ligand>
</feature>
<comment type="similarity">
    <text evidence="2 15">In the C-terminal section; belongs to the peptidase M41 family.</text>
</comment>
<dbReference type="GO" id="GO:0004176">
    <property type="term" value="F:ATP-dependent peptidase activity"/>
    <property type="evidence" value="ECO:0007669"/>
    <property type="project" value="InterPro"/>
</dbReference>
<dbReference type="GO" id="GO:0006508">
    <property type="term" value="P:proteolysis"/>
    <property type="evidence" value="ECO:0007669"/>
    <property type="project" value="UniProtKB-KW"/>
</dbReference>
<dbReference type="EMBL" id="JAKILB010000004">
    <property type="protein sequence ID" value="MCL1138423.1"/>
    <property type="molecule type" value="Genomic_DNA"/>
</dbReference>
<dbReference type="SUPFAM" id="SSF140990">
    <property type="entry name" value="FtsH protease domain-like"/>
    <property type="match status" value="1"/>
</dbReference>
<dbReference type="AlphaFoldDB" id="A0A9X2CCT1"/>
<dbReference type="FunFam" id="3.40.50.300:FF:000001">
    <property type="entry name" value="ATP-dependent zinc metalloprotease FtsH"/>
    <property type="match status" value="1"/>
</dbReference>
<feature type="binding site" evidence="15">
    <location>
        <position position="416"/>
    </location>
    <ligand>
        <name>Zn(2+)</name>
        <dbReference type="ChEBI" id="CHEBI:29105"/>
        <note>catalytic</note>
    </ligand>
</feature>
<evidence type="ECO:0000256" key="10">
    <source>
        <dbReference type="ARBA" id="ARBA00022840"/>
    </source>
</evidence>
<dbReference type="GO" id="GO:0016887">
    <property type="term" value="F:ATP hydrolysis activity"/>
    <property type="evidence" value="ECO:0007669"/>
    <property type="project" value="UniProtKB-UniRule"/>
</dbReference>
<dbReference type="FunFam" id="1.20.58.760:FF:000001">
    <property type="entry name" value="ATP-dependent zinc metalloprotease FtsH"/>
    <property type="match status" value="1"/>
</dbReference>
<dbReference type="CDD" id="cd19501">
    <property type="entry name" value="RecA-like_FtsH"/>
    <property type="match status" value="1"/>
</dbReference>
<dbReference type="PANTHER" id="PTHR23076">
    <property type="entry name" value="METALLOPROTEASE M41 FTSH"/>
    <property type="match status" value="1"/>
</dbReference>
<dbReference type="Proteomes" id="UP001139293">
    <property type="component" value="Unassembled WGS sequence"/>
</dbReference>
<evidence type="ECO:0000256" key="14">
    <source>
        <dbReference type="ARBA" id="ARBA00061570"/>
    </source>
</evidence>
<feature type="active site" evidence="15">
    <location>
        <position position="417"/>
    </location>
</feature>
<dbReference type="PANTHER" id="PTHR23076:SF97">
    <property type="entry name" value="ATP-DEPENDENT ZINC METALLOPROTEASE YME1L1"/>
    <property type="match status" value="1"/>
</dbReference>
<dbReference type="GO" id="GO:0008270">
    <property type="term" value="F:zinc ion binding"/>
    <property type="evidence" value="ECO:0007669"/>
    <property type="project" value="UniProtKB-UniRule"/>
</dbReference>
<comment type="similarity">
    <text evidence="16">Belongs to the AAA ATPase family.</text>
</comment>
<feature type="compositionally biased region" description="Basic and acidic residues" evidence="17">
    <location>
        <begin position="625"/>
        <end position="654"/>
    </location>
</feature>
<comment type="caution">
    <text evidence="15">Lacks conserved residue(s) required for the propagation of feature annotation.</text>
</comment>
<keyword evidence="20" id="KW-1185">Reference proteome</keyword>
<comment type="subunit">
    <text evidence="15">Homohexamer.</text>
</comment>
<keyword evidence="6 15" id="KW-0479">Metal-binding</keyword>
<evidence type="ECO:0000313" key="20">
    <source>
        <dbReference type="Proteomes" id="UP001139293"/>
    </source>
</evidence>
<comment type="caution">
    <text evidence="19">The sequence shown here is derived from an EMBL/GenBank/DDBJ whole genome shotgun (WGS) entry which is preliminary data.</text>
</comment>
<feature type="binding site" evidence="15">
    <location>
        <position position="420"/>
    </location>
    <ligand>
        <name>Zn(2+)</name>
        <dbReference type="ChEBI" id="CHEBI:29105"/>
        <note>catalytic</note>
    </ligand>
</feature>
<dbReference type="Gene3D" id="1.10.8.60">
    <property type="match status" value="1"/>
</dbReference>
<accession>A0A9X2CCT1</accession>
<evidence type="ECO:0000256" key="13">
    <source>
        <dbReference type="ARBA" id="ARBA00023136"/>
    </source>
</evidence>
<evidence type="ECO:0000256" key="12">
    <source>
        <dbReference type="ARBA" id="ARBA00023049"/>
    </source>
</evidence>
<evidence type="ECO:0000256" key="6">
    <source>
        <dbReference type="ARBA" id="ARBA00022723"/>
    </source>
</evidence>
<keyword evidence="12 15" id="KW-0482">Metalloprotease</keyword>
<dbReference type="Pfam" id="PF01434">
    <property type="entry name" value="Peptidase_M41"/>
    <property type="match status" value="1"/>
</dbReference>
<feature type="region of interest" description="Disordered" evidence="17">
    <location>
        <begin position="604"/>
        <end position="654"/>
    </location>
</feature>
<name>A0A9X2CCT1_9GAMM</name>
<keyword evidence="7 15" id="KW-0547">Nucleotide-binding</keyword>
<keyword evidence="4 15" id="KW-0645">Protease</keyword>
<evidence type="ECO:0000313" key="19">
    <source>
        <dbReference type="EMBL" id="MCL1138423.1"/>
    </source>
</evidence>
<dbReference type="InterPro" id="IPR041569">
    <property type="entry name" value="AAA_lid_3"/>
</dbReference>
<evidence type="ECO:0000256" key="2">
    <source>
        <dbReference type="ARBA" id="ARBA00010044"/>
    </source>
</evidence>
<dbReference type="Pfam" id="PF00004">
    <property type="entry name" value="AAA"/>
    <property type="match status" value="1"/>
</dbReference>
<dbReference type="PROSITE" id="PS00674">
    <property type="entry name" value="AAA"/>
    <property type="match status" value="1"/>
</dbReference>
<evidence type="ECO:0000256" key="8">
    <source>
        <dbReference type="ARBA" id="ARBA00022801"/>
    </source>
</evidence>
<organism evidence="19 20">
    <name type="scientific">Shewanella pneumatophori</name>
    <dbReference type="NCBI Taxonomy" id="314092"/>
    <lineage>
        <taxon>Bacteria</taxon>
        <taxon>Pseudomonadati</taxon>
        <taxon>Pseudomonadota</taxon>
        <taxon>Gammaproteobacteria</taxon>
        <taxon>Alteromonadales</taxon>
        <taxon>Shewanellaceae</taxon>
        <taxon>Shewanella</taxon>
    </lineage>
</organism>
<evidence type="ECO:0000256" key="1">
    <source>
        <dbReference type="ARBA" id="ARBA00004370"/>
    </source>
</evidence>
<evidence type="ECO:0000256" key="3">
    <source>
        <dbReference type="ARBA" id="ARBA00022475"/>
    </source>
</evidence>
<comment type="function">
    <text evidence="15">Acts as a processive, ATP-dependent zinc metallopeptidase for both cytoplasmic and membrane proteins. Plays a role in the quality control of integral membrane proteins.</text>
</comment>
<dbReference type="InterPro" id="IPR003959">
    <property type="entry name" value="ATPase_AAA_core"/>
</dbReference>
<dbReference type="InterPro" id="IPR005936">
    <property type="entry name" value="FtsH"/>
</dbReference>
<dbReference type="GO" id="GO:0030163">
    <property type="term" value="P:protein catabolic process"/>
    <property type="evidence" value="ECO:0007669"/>
    <property type="project" value="UniProtKB-UniRule"/>
</dbReference>
<dbReference type="Pfam" id="PF17862">
    <property type="entry name" value="AAA_lid_3"/>
    <property type="match status" value="1"/>
</dbReference>
<proteinExistence type="inferred from homology"/>
<keyword evidence="11 15" id="KW-1133">Transmembrane helix</keyword>
<dbReference type="NCBIfam" id="NF008004">
    <property type="entry name" value="PRK10733.1"/>
    <property type="match status" value="1"/>
</dbReference>
<dbReference type="HAMAP" id="MF_01458">
    <property type="entry name" value="FtsH"/>
    <property type="match status" value="1"/>
</dbReference>
<evidence type="ECO:0000256" key="11">
    <source>
        <dbReference type="ARBA" id="ARBA00022989"/>
    </source>
</evidence>
<evidence type="ECO:0000256" key="9">
    <source>
        <dbReference type="ARBA" id="ARBA00022833"/>
    </source>
</evidence>
<dbReference type="Gene3D" id="1.20.58.760">
    <property type="entry name" value="Peptidase M41"/>
    <property type="match status" value="1"/>
</dbReference>
<dbReference type="GO" id="GO:0005886">
    <property type="term" value="C:plasma membrane"/>
    <property type="evidence" value="ECO:0007669"/>
    <property type="project" value="UniProtKB-SubCell"/>
</dbReference>
<dbReference type="InterPro" id="IPR037219">
    <property type="entry name" value="Peptidase_M41-like"/>
</dbReference>
<dbReference type="InterPro" id="IPR003960">
    <property type="entry name" value="ATPase_AAA_CS"/>
</dbReference>
<reference evidence="19" key="1">
    <citation type="submission" date="2022-01" db="EMBL/GenBank/DDBJ databases">
        <title>Whole genome-based taxonomy of the Shewanellaceae.</title>
        <authorList>
            <person name="Martin-Rodriguez A.J."/>
        </authorList>
    </citation>
    <scope>NUCLEOTIDE SEQUENCE</scope>
    <source>
        <strain evidence="19">KCTC 23973</strain>
    </source>
</reference>
<evidence type="ECO:0000256" key="16">
    <source>
        <dbReference type="RuleBase" id="RU003651"/>
    </source>
</evidence>
<evidence type="ECO:0000259" key="18">
    <source>
        <dbReference type="SMART" id="SM00382"/>
    </source>
</evidence>
<dbReference type="InterPro" id="IPR000642">
    <property type="entry name" value="Peptidase_M41"/>
</dbReference>
<feature type="compositionally biased region" description="Low complexity" evidence="17">
    <location>
        <begin position="612"/>
        <end position="624"/>
    </location>
</feature>
<dbReference type="NCBIfam" id="TIGR01241">
    <property type="entry name" value="FtsH_fam"/>
    <property type="match status" value="1"/>
</dbReference>
<dbReference type="InterPro" id="IPR011546">
    <property type="entry name" value="Pept_M41_FtsH_extracell"/>
</dbReference>
<keyword evidence="9 15" id="KW-0862">Zinc</keyword>
<evidence type="ECO:0000256" key="15">
    <source>
        <dbReference type="HAMAP-Rule" id="MF_01458"/>
    </source>
</evidence>
<evidence type="ECO:0000256" key="4">
    <source>
        <dbReference type="ARBA" id="ARBA00022670"/>
    </source>
</evidence>
<comment type="subcellular location">
    <subcellularLocation>
        <location evidence="15">Cell membrane</location>
        <topology evidence="15">Multi-pass membrane protein</topology>
        <orientation evidence="15">Cytoplasmic side</orientation>
    </subcellularLocation>
    <subcellularLocation>
        <location evidence="1">Membrane</location>
    </subcellularLocation>
</comment>
<dbReference type="FunFam" id="1.10.8.60:FF:000001">
    <property type="entry name" value="ATP-dependent zinc metalloprotease FtsH"/>
    <property type="match status" value="1"/>
</dbReference>
<evidence type="ECO:0000256" key="5">
    <source>
        <dbReference type="ARBA" id="ARBA00022692"/>
    </source>
</evidence>
<gene>
    <name evidence="15 19" type="primary">ftsH</name>
    <name evidence="19" type="ORF">L2740_07700</name>
</gene>
<keyword evidence="8 15" id="KW-0378">Hydrolase</keyword>
<sequence>MAKNLILWVVIAVVLMSVFQGYSPSSSTKTKMDYSTFLDDVRSGQVSTVEVKSDQRTIEGTTRSGEKFVTIMPMPDLDLINDLDRKGIMMKGQEAEESGFLTQIFISWFPMLLLIGVWIFFMRQMQGGGGKGAMSFGKSKAKLMSEDQIKTTFGDVAGCDEAKEDVKELVDYLKEPTKFQKLGGRIPTGVLLVGPPGTGKTLLAKAIAGEAKVPFFTISGSDFVEMFVGVGASRVRDMFEQAKKSAPCIIFIDEIDAVGRQRGAGVGGGHDEREQTLNQMLVEMDGFEGNEGIIVIAATNRPDVLDAALLRPGRFDRQVVVGLPDVRGREQILKVHMRKVPLADGVKASVIARGTPGFSGADLANLVNEAALFAARNSRRVVGMEEFESAKDKIMMGAERRTMVMSEDEKEMTAYHEAGHAIVGCLVPEHDPVHKVTIIPRGRALGVTFFLPEADAISQSRRKLESQISVAYGGRIAEDIIYGSEKVSTGASQDIKYATSIARNMVTQWGFSEKLGPVLYAEDENEVFLGRSMGKSQHMSDDTARIIDAEVKQLIDSNYERAHTFLTENMDILHAMKDALMKYETIDANQIDDLMARREVRMPAEWEKDQQSNDNDSNSNNASSAKKEEAAKEEIKPTQEDKPDVSDADESPAK</sequence>
<feature type="domain" description="AAA+ ATPase" evidence="18">
    <location>
        <begin position="186"/>
        <end position="325"/>
    </location>
</feature>
<dbReference type="SMART" id="SM00382">
    <property type="entry name" value="AAA"/>
    <property type="match status" value="1"/>
</dbReference>
<protein>
    <recommendedName>
        <fullName evidence="15">ATP-dependent zinc metalloprotease FtsH</fullName>
        <ecNumber evidence="15">3.4.24.-</ecNumber>
    </recommendedName>
</protein>
<dbReference type="InterPro" id="IPR003593">
    <property type="entry name" value="AAA+_ATPase"/>
</dbReference>
<keyword evidence="5 15" id="KW-0812">Transmembrane</keyword>
<dbReference type="Pfam" id="PF06480">
    <property type="entry name" value="FtsH_ext"/>
    <property type="match status" value="1"/>
</dbReference>
<dbReference type="Gene3D" id="3.30.720.210">
    <property type="match status" value="1"/>
</dbReference>
<evidence type="ECO:0000256" key="17">
    <source>
        <dbReference type="SAM" id="MobiDB-lite"/>
    </source>
</evidence>
<feature type="transmembrane region" description="Helical" evidence="15">
    <location>
        <begin position="100"/>
        <end position="121"/>
    </location>
</feature>
<dbReference type="InterPro" id="IPR027417">
    <property type="entry name" value="P-loop_NTPase"/>
</dbReference>
<dbReference type="GO" id="GO:0004222">
    <property type="term" value="F:metalloendopeptidase activity"/>
    <property type="evidence" value="ECO:0007669"/>
    <property type="project" value="InterPro"/>
</dbReference>
<evidence type="ECO:0000256" key="7">
    <source>
        <dbReference type="ARBA" id="ARBA00022741"/>
    </source>
</evidence>
<keyword evidence="10 15" id="KW-0067">ATP-binding</keyword>
<keyword evidence="13 15" id="KW-0472">Membrane</keyword>